<dbReference type="OrthoDB" id="3245799at2"/>
<name>A0A3P1WQR4_9ACTN</name>
<dbReference type="AlphaFoldDB" id="A0A3P1WQR4"/>
<proteinExistence type="predicted"/>
<comment type="caution">
    <text evidence="1">The sequence shown here is derived from an EMBL/GenBank/DDBJ whole genome shotgun (WGS) entry which is preliminary data.</text>
</comment>
<sequence>MNLAEIFAAEPPPTSEKDLHDLILARLDAMPTGRTGVVQALKKALLDDSDARPTWHQATPRREWHQPGPFPIGSPHEGDGWGVVLLIELGATPAQVVKAIGRLSCVYGNERLRPDSVAEALTAQPRDWAERFVASAATKSAPADACWAADLLIEHHRLPLPESPTLWISWLRDVPVPGPGYRWQERLLMACRLPDALQNTHDGSIDELAPRIREALGDDLRGDELVVALLAVIERGEFHAWQRNAVDWIAGLGLADLVARHKGIAIPAVHNARNKALTFLVTQLLKAELTDPELTEVALAVLSGTSKPLRRKLLAACARITRPSDELVAMVDVAAADDDPGIAQAGKDLLAAWGRDATTTVVHGLWREPTGAAPEPPAWEPRVLDEPSLHETLLGITWSLDPEPSEFRLAELVITAAARGRDVVVDAIRADLERPSSINLSLLRLLWLWANDHLANPLESDRPGDPHTSYPLGELNNQRVLSLLDGLGRVPTVLSTPDEAMMRLSWQALQDRVAQYRDADCAALAADVAVALGRLDPHTAPEDLSPFALPIEGVDSGLDEVLAAWLTTPAAPPSLEIQDPPQEDARPRLVARGNEATTHRLLGLSTAWDEDYDSGHSGTSGEGDWTLALMPHHLHRLETNIVAANHGFWPPFEGHFNRVAEVSSRFSPLLSFAAISYASDIVAEGRIFTARTLVEAWDRGAVTADDLVRALDHDLRDGWPLSPAKLAATCRQVAELGGLALVWPLLVAVAEEVAGAEKLTAAVGTVLEIVLALLPEVQAAGVPVALPTVATLAARKGRSKAIAAAQALTKALR</sequence>
<evidence type="ECO:0000313" key="2">
    <source>
        <dbReference type="Proteomes" id="UP000280935"/>
    </source>
</evidence>
<gene>
    <name evidence="1" type="ORF">EII35_14645</name>
</gene>
<dbReference type="RefSeq" id="WP_125229204.1">
    <property type="nucleotide sequence ID" value="NZ_RQYT01000059.1"/>
</dbReference>
<organism evidence="1 2">
    <name type="scientific">Arachnia propionica</name>
    <dbReference type="NCBI Taxonomy" id="1750"/>
    <lineage>
        <taxon>Bacteria</taxon>
        <taxon>Bacillati</taxon>
        <taxon>Actinomycetota</taxon>
        <taxon>Actinomycetes</taxon>
        <taxon>Propionibacteriales</taxon>
        <taxon>Propionibacteriaceae</taxon>
        <taxon>Arachnia</taxon>
    </lineage>
</organism>
<dbReference type="Proteomes" id="UP000280935">
    <property type="component" value="Unassembled WGS sequence"/>
</dbReference>
<accession>A0A3P1WQR4</accession>
<dbReference type="EMBL" id="RQYT01000059">
    <property type="protein sequence ID" value="RRD47660.1"/>
    <property type="molecule type" value="Genomic_DNA"/>
</dbReference>
<evidence type="ECO:0000313" key="1">
    <source>
        <dbReference type="EMBL" id="RRD47660.1"/>
    </source>
</evidence>
<protein>
    <submittedName>
        <fullName evidence="1">Uncharacterized protein</fullName>
    </submittedName>
</protein>
<reference evidence="1 2" key="1">
    <citation type="submission" date="2018-11" db="EMBL/GenBank/DDBJ databases">
        <title>Genomes From Bacteria Associated with the Canine Oral Cavity: a Test Case for Automated Genome-Based Taxonomic Assignment.</title>
        <authorList>
            <person name="Coil D.A."/>
            <person name="Jospin G."/>
            <person name="Darling A.E."/>
            <person name="Wallis C."/>
            <person name="Davis I.J."/>
            <person name="Harris S."/>
            <person name="Eisen J.A."/>
            <person name="Holcombe L.J."/>
            <person name="O'Flynn C."/>
        </authorList>
    </citation>
    <scope>NUCLEOTIDE SEQUENCE [LARGE SCALE GENOMIC DNA]</scope>
    <source>
        <strain evidence="1 2">OH2822_COT-296</strain>
    </source>
</reference>